<dbReference type="InterPro" id="IPR044153">
    <property type="entry name" value="PIN_Pae0151-like"/>
</dbReference>
<gene>
    <name evidence="3" type="ORF">L2A60_20015</name>
</gene>
<accession>A0ABS9E1Q1</accession>
<evidence type="ECO:0000313" key="3">
    <source>
        <dbReference type="EMBL" id="MCF3948931.1"/>
    </source>
</evidence>
<dbReference type="PANTHER" id="PTHR35901">
    <property type="entry name" value="RIBONUCLEASE VAPC3"/>
    <property type="match status" value="1"/>
</dbReference>
<proteinExistence type="predicted"/>
<reference evidence="3 4" key="1">
    <citation type="submission" date="2022-01" db="EMBL/GenBank/DDBJ databases">
        <authorList>
            <person name="Won M."/>
            <person name="Kim S.-J."/>
            <person name="Kwon S.-W."/>
        </authorList>
    </citation>
    <scope>NUCLEOTIDE SEQUENCE [LARGE SCALE GENOMIC DNA]</scope>
    <source>
        <strain evidence="3 4">KCTC 23505</strain>
    </source>
</reference>
<evidence type="ECO:0000256" key="1">
    <source>
        <dbReference type="ARBA" id="ARBA00022842"/>
    </source>
</evidence>
<dbReference type="Pfam" id="PF01850">
    <property type="entry name" value="PIN"/>
    <property type="match status" value="1"/>
</dbReference>
<dbReference type="InterPro" id="IPR051619">
    <property type="entry name" value="TypeII_TA_RNase_PINc/VapC"/>
</dbReference>
<organism evidence="3 4">
    <name type="scientific">Acidiphilium iwatense</name>
    <dbReference type="NCBI Taxonomy" id="768198"/>
    <lineage>
        <taxon>Bacteria</taxon>
        <taxon>Pseudomonadati</taxon>
        <taxon>Pseudomonadota</taxon>
        <taxon>Alphaproteobacteria</taxon>
        <taxon>Acetobacterales</taxon>
        <taxon>Acidocellaceae</taxon>
        <taxon>Acidiphilium</taxon>
    </lineage>
</organism>
<dbReference type="InterPro" id="IPR002716">
    <property type="entry name" value="PIN_dom"/>
</dbReference>
<dbReference type="Proteomes" id="UP001521209">
    <property type="component" value="Unassembled WGS sequence"/>
</dbReference>
<evidence type="ECO:0000259" key="2">
    <source>
        <dbReference type="Pfam" id="PF01850"/>
    </source>
</evidence>
<dbReference type="EMBL" id="JAKGBZ010000110">
    <property type="protein sequence ID" value="MCF3948931.1"/>
    <property type="molecule type" value="Genomic_DNA"/>
</dbReference>
<feature type="domain" description="PIN" evidence="2">
    <location>
        <begin position="4"/>
        <end position="124"/>
    </location>
</feature>
<comment type="caution">
    <text evidence="3">The sequence shown here is derived from an EMBL/GenBank/DDBJ whole genome shotgun (WGS) entry which is preliminary data.</text>
</comment>
<keyword evidence="1" id="KW-0460">Magnesium</keyword>
<evidence type="ECO:0000313" key="4">
    <source>
        <dbReference type="Proteomes" id="UP001521209"/>
    </source>
</evidence>
<dbReference type="Gene3D" id="3.40.50.1010">
    <property type="entry name" value="5'-nuclease"/>
    <property type="match status" value="1"/>
</dbReference>
<name>A0ABS9E1Q1_9PROT</name>
<dbReference type="CDD" id="cd09873">
    <property type="entry name" value="PIN_Pae0151-like"/>
    <property type="match status" value="1"/>
</dbReference>
<dbReference type="InterPro" id="IPR029060">
    <property type="entry name" value="PIN-like_dom_sf"/>
</dbReference>
<keyword evidence="4" id="KW-1185">Reference proteome</keyword>
<dbReference type="SUPFAM" id="SSF88723">
    <property type="entry name" value="PIN domain-like"/>
    <property type="match status" value="1"/>
</dbReference>
<protein>
    <submittedName>
        <fullName evidence="3">Type II toxin-antitoxin system VapC family toxin</fullName>
    </submittedName>
</protein>
<dbReference type="PANTHER" id="PTHR35901:SF1">
    <property type="entry name" value="EXONUCLEASE VAPC9"/>
    <property type="match status" value="1"/>
</dbReference>
<sequence length="136" mass="15131">MPFILDASIAACWAFDDEDHPVAAHALERIRVDAALAPSLWWFEIRNTLIVSERRGRLVEADTATFLRELSRFGVMIDRTPQEATILTLARQHRLTVYDASYLELAQREAVPLATLDSNLRKAAAALDITLLGAGT</sequence>
<dbReference type="RefSeq" id="WP_235706235.1">
    <property type="nucleotide sequence ID" value="NZ_JAKGBZ010000110.1"/>
</dbReference>